<proteinExistence type="predicted"/>
<dbReference type="AlphaFoldDB" id="A0A0N8TAZ4"/>
<evidence type="ECO:0000313" key="1">
    <source>
        <dbReference type="EMBL" id="KPZ06561.1"/>
    </source>
</evidence>
<comment type="caution">
    <text evidence="1">The sequence shown here is derived from an EMBL/GenBank/DDBJ whole genome shotgun (WGS) entry which is preliminary data.</text>
</comment>
<dbReference type="EMBL" id="LJRI01000317">
    <property type="protein sequence ID" value="KPZ06561.1"/>
    <property type="molecule type" value="Genomic_DNA"/>
</dbReference>
<evidence type="ECO:0000313" key="2">
    <source>
        <dbReference type="Proteomes" id="UP000050384"/>
    </source>
</evidence>
<dbReference type="Proteomes" id="UP000050384">
    <property type="component" value="Unassembled WGS sequence"/>
</dbReference>
<gene>
    <name evidence="1" type="ORF">ALO94_03594</name>
</gene>
<accession>A0A0N8TAZ4</accession>
<dbReference type="PATRIC" id="fig|264459.3.peg.5668"/>
<name>A0A0N8TAZ4_PSESX</name>
<sequence>MAVFVRLKPKTSLHGDARFANDRELRQFEYQGEYKNTSKARK</sequence>
<reference evidence="1 2" key="1">
    <citation type="submission" date="2015-09" db="EMBL/GenBank/DDBJ databases">
        <title>Genome announcement of multiple Pseudomonas syringae strains.</title>
        <authorList>
            <person name="Thakur S."/>
            <person name="Wang P.W."/>
            <person name="Gong Y."/>
            <person name="Weir B.S."/>
            <person name="Guttman D.S."/>
        </authorList>
    </citation>
    <scope>NUCLEOTIDE SEQUENCE [LARGE SCALE GENOMIC DNA]</scope>
    <source>
        <strain evidence="1 2">ICMP16929</strain>
    </source>
</reference>
<organism evidence="1 2">
    <name type="scientific">Pseudomonas syringae pv. spinaceae</name>
    <dbReference type="NCBI Taxonomy" id="264459"/>
    <lineage>
        <taxon>Bacteria</taxon>
        <taxon>Pseudomonadati</taxon>
        <taxon>Pseudomonadota</taxon>
        <taxon>Gammaproteobacteria</taxon>
        <taxon>Pseudomonadales</taxon>
        <taxon>Pseudomonadaceae</taxon>
        <taxon>Pseudomonas</taxon>
        <taxon>Pseudomonas syringae</taxon>
    </lineage>
</organism>
<protein>
    <submittedName>
        <fullName evidence="1">S02 protein</fullName>
    </submittedName>
</protein>